<evidence type="ECO:0000313" key="3">
    <source>
        <dbReference type="Proteomes" id="UP001054945"/>
    </source>
</evidence>
<protein>
    <submittedName>
        <fullName evidence="2">Uncharacterized protein</fullName>
    </submittedName>
</protein>
<gene>
    <name evidence="2" type="ORF">CEXT_64801</name>
</gene>
<sequence length="119" mass="12968">MKVPLGRESEIPNSIPLSDLRIHPQHEAKDLIRRPPNPKGWPAIKRSPTTNAETMNNLIIPLIPLLSSPRGAGCGVGGCDYPSEGERNSMGPFSSTSGRFCCQMGRHGSLPLFGWRSAY</sequence>
<dbReference type="EMBL" id="BPLR01018864">
    <property type="protein sequence ID" value="GIZ02814.1"/>
    <property type="molecule type" value="Genomic_DNA"/>
</dbReference>
<reference evidence="2 3" key="1">
    <citation type="submission" date="2021-06" db="EMBL/GenBank/DDBJ databases">
        <title>Caerostris extrusa draft genome.</title>
        <authorList>
            <person name="Kono N."/>
            <person name="Arakawa K."/>
        </authorList>
    </citation>
    <scope>NUCLEOTIDE SEQUENCE [LARGE SCALE GENOMIC DNA]</scope>
</reference>
<evidence type="ECO:0000256" key="1">
    <source>
        <dbReference type="SAM" id="MobiDB-lite"/>
    </source>
</evidence>
<dbReference type="Proteomes" id="UP001054945">
    <property type="component" value="Unassembled WGS sequence"/>
</dbReference>
<evidence type="ECO:0000313" key="2">
    <source>
        <dbReference type="EMBL" id="GIZ02814.1"/>
    </source>
</evidence>
<organism evidence="2 3">
    <name type="scientific">Caerostris extrusa</name>
    <name type="common">Bark spider</name>
    <name type="synonym">Caerostris bankana</name>
    <dbReference type="NCBI Taxonomy" id="172846"/>
    <lineage>
        <taxon>Eukaryota</taxon>
        <taxon>Metazoa</taxon>
        <taxon>Ecdysozoa</taxon>
        <taxon>Arthropoda</taxon>
        <taxon>Chelicerata</taxon>
        <taxon>Arachnida</taxon>
        <taxon>Araneae</taxon>
        <taxon>Araneomorphae</taxon>
        <taxon>Entelegynae</taxon>
        <taxon>Araneoidea</taxon>
        <taxon>Araneidae</taxon>
        <taxon>Caerostris</taxon>
    </lineage>
</organism>
<name>A0AAV4Y9I2_CAEEX</name>
<proteinExistence type="predicted"/>
<accession>A0AAV4Y9I2</accession>
<feature type="region of interest" description="Disordered" evidence="1">
    <location>
        <begin position="29"/>
        <end position="48"/>
    </location>
</feature>
<keyword evidence="3" id="KW-1185">Reference proteome</keyword>
<dbReference type="AlphaFoldDB" id="A0AAV4Y9I2"/>
<comment type="caution">
    <text evidence="2">The sequence shown here is derived from an EMBL/GenBank/DDBJ whole genome shotgun (WGS) entry which is preliminary data.</text>
</comment>